<dbReference type="AlphaFoldDB" id="A0A0G2G492"/>
<evidence type="ECO:0000256" key="1">
    <source>
        <dbReference type="SAM" id="MobiDB-lite"/>
    </source>
</evidence>
<reference evidence="2 3" key="2">
    <citation type="submission" date="2015-05" db="EMBL/GenBank/DDBJ databases">
        <title>Distinctive expansion of gene families associated with plant cell wall degradation and secondary metabolism in the genomes of grapevine trunk pathogens.</title>
        <authorList>
            <person name="Lawrence D.P."/>
            <person name="Travadon R."/>
            <person name="Rolshausen P.E."/>
            <person name="Baumgartner K."/>
        </authorList>
    </citation>
    <scope>NUCLEOTIDE SEQUENCE [LARGE SCALE GENOMIC DNA]</scope>
    <source>
        <strain evidence="2">DS831</strain>
    </source>
</reference>
<feature type="region of interest" description="Disordered" evidence="1">
    <location>
        <begin position="139"/>
        <end position="187"/>
    </location>
</feature>
<feature type="region of interest" description="Disordered" evidence="1">
    <location>
        <begin position="1"/>
        <end position="37"/>
    </location>
</feature>
<name>A0A0G2G492_9PEZI</name>
<gene>
    <name evidence="2" type="ORF">UCDDS831_g05915</name>
</gene>
<dbReference type="EMBL" id="LAQI01000124">
    <property type="protein sequence ID" value="KKY18633.1"/>
    <property type="molecule type" value="Genomic_DNA"/>
</dbReference>
<reference evidence="2 3" key="1">
    <citation type="submission" date="2015-03" db="EMBL/GenBank/DDBJ databases">
        <authorList>
            <person name="Morales-Cruz A."/>
            <person name="Amrine K.C."/>
            <person name="Cantu D."/>
        </authorList>
    </citation>
    <scope>NUCLEOTIDE SEQUENCE [LARGE SCALE GENOMIC DNA]</scope>
    <source>
        <strain evidence="2">DS831</strain>
    </source>
</reference>
<accession>A0A0G2G492</accession>
<feature type="compositionally biased region" description="Basic and acidic residues" evidence="1">
    <location>
        <begin position="311"/>
        <end position="327"/>
    </location>
</feature>
<comment type="caution">
    <text evidence="2">The sequence shown here is derived from an EMBL/GenBank/DDBJ whole genome shotgun (WGS) entry which is preliminary data.</text>
</comment>
<evidence type="ECO:0000313" key="2">
    <source>
        <dbReference type="EMBL" id="KKY18633.1"/>
    </source>
</evidence>
<dbReference type="Proteomes" id="UP000034182">
    <property type="component" value="Unassembled WGS sequence"/>
</dbReference>
<feature type="compositionally biased region" description="Gly residues" evidence="1">
    <location>
        <begin position="143"/>
        <end position="155"/>
    </location>
</feature>
<organism evidence="2 3">
    <name type="scientific">Diplodia seriata</name>
    <dbReference type="NCBI Taxonomy" id="420778"/>
    <lineage>
        <taxon>Eukaryota</taxon>
        <taxon>Fungi</taxon>
        <taxon>Dikarya</taxon>
        <taxon>Ascomycota</taxon>
        <taxon>Pezizomycotina</taxon>
        <taxon>Dothideomycetes</taxon>
        <taxon>Dothideomycetes incertae sedis</taxon>
        <taxon>Botryosphaeriales</taxon>
        <taxon>Botryosphaeriaceae</taxon>
        <taxon>Diplodia</taxon>
    </lineage>
</organism>
<feature type="compositionally biased region" description="Low complexity" evidence="1">
    <location>
        <begin position="171"/>
        <end position="181"/>
    </location>
</feature>
<protein>
    <submittedName>
        <fullName evidence="2">Putative secreted</fullName>
    </submittedName>
</protein>
<feature type="region of interest" description="Disordered" evidence="1">
    <location>
        <begin position="282"/>
        <end position="341"/>
    </location>
</feature>
<evidence type="ECO:0000313" key="3">
    <source>
        <dbReference type="Proteomes" id="UP000034182"/>
    </source>
</evidence>
<proteinExistence type="predicted"/>
<sequence>MDYHSGPLATTYQPPPPPRRTRQVFSDDDPSNPIHYTRDPHKLIAYLIPFPKPALPDTAPDAIPDRFIIYTPPPPPLSKPAEGEKEERMRKVQRKWQEEVREAKTSTAKTASWKGIKSRATRTIDWAVNQTTSSNLDFINRLGGDGGGGGGGGKQKGPAPADTTTHDHDAPNAPNAPNAVPDDSHSTAKKTVGLTEMVIVYPPSSTTGATSDDPEAMRAEFVSSMLRTKTKAQRDAVLATGLLPVSFAVDVLATVVWPFGGLVEMDAVWMYSSMRGAKIARSTTRRLASSSSSSQSPSTSTAEGGGGGGDGKTEGETGMKEGAKEAEGGGEGEGEEGKLKLTFTPSRRLDVLRRYLAARCHERDPKLFASAGGPSPTETEVLEAIGWAPSQTTGERRNWEDEQWEVAEVKDDFRQVVGKGAREWDRWCKAFVKDPEKALKK</sequence>
<feature type="compositionally biased region" description="Low complexity" evidence="1">
    <location>
        <begin position="282"/>
        <end position="302"/>
    </location>
</feature>